<name>A0A8J3B9V8_9ACTN</name>
<protein>
    <recommendedName>
        <fullName evidence="3">YbaB/EbfC DNA-binding family protein</fullName>
    </recommendedName>
</protein>
<sequence>MRAVRVTGVLGSDPDGYVDEAWLEEAAARFRRIGRLRERLAGASHEIEVSVRSPDELVEVRVTAAGSIVDVRLAAGACARPAAELAHSIKAAVTSALDGAQWARHKLERDLFAEYESLSPTARPQGTPGG</sequence>
<comment type="caution">
    <text evidence="1">The sequence shown here is derived from an EMBL/GenBank/DDBJ whole genome shotgun (WGS) entry which is preliminary data.</text>
</comment>
<accession>A0A8J3B9V8</accession>
<evidence type="ECO:0000313" key="1">
    <source>
        <dbReference type="EMBL" id="GGJ95926.1"/>
    </source>
</evidence>
<evidence type="ECO:0000313" key="2">
    <source>
        <dbReference type="Proteomes" id="UP000649739"/>
    </source>
</evidence>
<evidence type="ECO:0008006" key="3">
    <source>
        <dbReference type="Google" id="ProtNLM"/>
    </source>
</evidence>
<dbReference type="GO" id="GO:0003677">
    <property type="term" value="F:DNA binding"/>
    <property type="evidence" value="ECO:0007669"/>
    <property type="project" value="InterPro"/>
</dbReference>
<keyword evidence="2" id="KW-1185">Reference proteome</keyword>
<dbReference type="InterPro" id="IPR004401">
    <property type="entry name" value="YbaB/EbfC"/>
</dbReference>
<gene>
    <name evidence="1" type="ORF">GCM10010123_27240</name>
</gene>
<dbReference type="AlphaFoldDB" id="A0A8J3B9V8"/>
<dbReference type="Gene3D" id="3.30.1310.10">
    <property type="entry name" value="Nucleoid-associated protein YbaB-like domain"/>
    <property type="match status" value="1"/>
</dbReference>
<proteinExistence type="predicted"/>
<organism evidence="1 2">
    <name type="scientific">Pilimelia anulata</name>
    <dbReference type="NCBI Taxonomy" id="53371"/>
    <lineage>
        <taxon>Bacteria</taxon>
        <taxon>Bacillati</taxon>
        <taxon>Actinomycetota</taxon>
        <taxon>Actinomycetes</taxon>
        <taxon>Micromonosporales</taxon>
        <taxon>Micromonosporaceae</taxon>
        <taxon>Pilimelia</taxon>
    </lineage>
</organism>
<reference evidence="1" key="2">
    <citation type="submission" date="2020-09" db="EMBL/GenBank/DDBJ databases">
        <authorList>
            <person name="Sun Q."/>
            <person name="Ohkuma M."/>
        </authorList>
    </citation>
    <scope>NUCLEOTIDE SEQUENCE</scope>
    <source>
        <strain evidence="1">JCM 3090</strain>
    </source>
</reference>
<dbReference type="Proteomes" id="UP000649739">
    <property type="component" value="Unassembled WGS sequence"/>
</dbReference>
<dbReference type="SUPFAM" id="SSF82607">
    <property type="entry name" value="YbaB-like"/>
    <property type="match status" value="1"/>
</dbReference>
<dbReference type="Pfam" id="PF02575">
    <property type="entry name" value="YbaB_DNA_bd"/>
    <property type="match status" value="1"/>
</dbReference>
<dbReference type="EMBL" id="BMQB01000005">
    <property type="protein sequence ID" value="GGJ95926.1"/>
    <property type="molecule type" value="Genomic_DNA"/>
</dbReference>
<reference evidence="1" key="1">
    <citation type="journal article" date="2014" name="Int. J. Syst. Evol. Microbiol.">
        <title>Complete genome sequence of Corynebacterium casei LMG S-19264T (=DSM 44701T), isolated from a smear-ripened cheese.</title>
        <authorList>
            <consortium name="US DOE Joint Genome Institute (JGI-PGF)"/>
            <person name="Walter F."/>
            <person name="Albersmeier A."/>
            <person name="Kalinowski J."/>
            <person name="Ruckert C."/>
        </authorList>
    </citation>
    <scope>NUCLEOTIDE SEQUENCE</scope>
    <source>
        <strain evidence="1">JCM 3090</strain>
    </source>
</reference>
<dbReference type="InterPro" id="IPR036894">
    <property type="entry name" value="YbaB-like_sf"/>
</dbReference>